<protein>
    <recommendedName>
        <fullName evidence="4">DUF4347 domain-containing protein</fullName>
    </recommendedName>
</protein>
<dbReference type="InterPro" id="IPR036941">
    <property type="entry name" value="Rcpt_L-dom_sf"/>
</dbReference>
<dbReference type="PROSITE" id="PS51257">
    <property type="entry name" value="PROKAR_LIPOPROTEIN"/>
    <property type="match status" value="1"/>
</dbReference>
<evidence type="ECO:0000313" key="3">
    <source>
        <dbReference type="Proteomes" id="UP000239800"/>
    </source>
</evidence>
<evidence type="ECO:0000256" key="1">
    <source>
        <dbReference type="SAM" id="SignalP"/>
    </source>
</evidence>
<organism evidence="2 3">
    <name type="scientific">Aureitalea marina</name>
    <dbReference type="NCBI Taxonomy" id="930804"/>
    <lineage>
        <taxon>Bacteria</taxon>
        <taxon>Pseudomonadati</taxon>
        <taxon>Bacteroidota</taxon>
        <taxon>Flavobacteriia</taxon>
        <taxon>Flavobacteriales</taxon>
        <taxon>Flavobacteriaceae</taxon>
        <taxon>Aureitalea</taxon>
    </lineage>
</organism>
<dbReference type="Gene3D" id="3.80.20.20">
    <property type="entry name" value="Receptor L-domain"/>
    <property type="match status" value="1"/>
</dbReference>
<keyword evidence="3" id="KW-1185">Reference proteome</keyword>
<dbReference type="RefSeq" id="WP_104813342.1">
    <property type="nucleotide sequence ID" value="NZ_MQUB01000001.1"/>
</dbReference>
<dbReference type="OrthoDB" id="9765957at2"/>
<name>A0A2S7KRZ4_9FLAO</name>
<sequence>MNRLTKYLLLVLIASFALIVTQSCREDDDIFQVVVIDSQEELERLILGQSSRLEGPIILSGAITSLEVFENVEKIIGDFVIVDTQLTSLDGLENLILVTGDITITSNPPFQQKIKDFCALQTLINGGSFKSITITNNQHNPTVADIQQGNCAF</sequence>
<dbReference type="SUPFAM" id="SSF52058">
    <property type="entry name" value="L domain-like"/>
    <property type="match status" value="1"/>
</dbReference>
<feature type="signal peptide" evidence="1">
    <location>
        <begin position="1"/>
        <end position="19"/>
    </location>
</feature>
<comment type="caution">
    <text evidence="2">The sequence shown here is derived from an EMBL/GenBank/DDBJ whole genome shotgun (WGS) entry which is preliminary data.</text>
</comment>
<keyword evidence="1" id="KW-0732">Signal</keyword>
<dbReference type="Proteomes" id="UP000239800">
    <property type="component" value="Unassembled WGS sequence"/>
</dbReference>
<reference evidence="2 3" key="1">
    <citation type="submission" date="2016-11" db="EMBL/GenBank/DDBJ databases">
        <title>Trade-off between light-utilization and light-protection in marine flavobacteria.</title>
        <authorList>
            <person name="Kumagai Y."/>
        </authorList>
    </citation>
    <scope>NUCLEOTIDE SEQUENCE [LARGE SCALE GENOMIC DNA]</scope>
    <source>
        <strain evidence="2 3">NBRC 107741</strain>
    </source>
</reference>
<feature type="chain" id="PRO_5015727326" description="DUF4347 domain-containing protein" evidence="1">
    <location>
        <begin position="20"/>
        <end position="153"/>
    </location>
</feature>
<gene>
    <name evidence="2" type="ORF">BST85_11260</name>
</gene>
<proteinExistence type="predicted"/>
<evidence type="ECO:0000313" key="2">
    <source>
        <dbReference type="EMBL" id="PQB05402.1"/>
    </source>
</evidence>
<accession>A0A2S7KRZ4</accession>
<evidence type="ECO:0008006" key="4">
    <source>
        <dbReference type="Google" id="ProtNLM"/>
    </source>
</evidence>
<dbReference type="EMBL" id="MQUB01000001">
    <property type="protein sequence ID" value="PQB05402.1"/>
    <property type="molecule type" value="Genomic_DNA"/>
</dbReference>
<dbReference type="AlphaFoldDB" id="A0A2S7KRZ4"/>